<dbReference type="PATRIC" id="fig|33935.3.peg.3568"/>
<evidence type="ECO:0000313" key="1">
    <source>
        <dbReference type="EMBL" id="KOY81924.1"/>
    </source>
</evidence>
<dbReference type="Pfam" id="PF14375">
    <property type="entry name" value="Cys_rich_CWC"/>
    <property type="match status" value="1"/>
</dbReference>
<evidence type="ECO:0000313" key="2">
    <source>
        <dbReference type="Proteomes" id="UP000037977"/>
    </source>
</evidence>
<organism evidence="1 2">
    <name type="scientific">Lysinibacillus macroides</name>
    <dbReference type="NCBI Taxonomy" id="33935"/>
    <lineage>
        <taxon>Bacteria</taxon>
        <taxon>Bacillati</taxon>
        <taxon>Bacillota</taxon>
        <taxon>Bacilli</taxon>
        <taxon>Bacillales</taxon>
        <taxon>Bacillaceae</taxon>
        <taxon>Lysinibacillus</taxon>
    </lineage>
</organism>
<proteinExistence type="predicted"/>
<dbReference type="STRING" id="33935.ADM90_13570"/>
<keyword evidence="2" id="KW-1185">Reference proteome</keyword>
<dbReference type="Proteomes" id="UP000037977">
    <property type="component" value="Unassembled WGS sequence"/>
</dbReference>
<accession>A0A0N0CVP5</accession>
<reference evidence="1 2" key="1">
    <citation type="submission" date="2015-07" db="EMBL/GenBank/DDBJ databases">
        <title>Genome sequencing project for genomic taxonomy and phylogenomics of Bacillus-like bacteria.</title>
        <authorList>
            <person name="Liu B."/>
            <person name="Wang J."/>
            <person name="Zhu Y."/>
            <person name="Liu G."/>
            <person name="Chen Q."/>
            <person name="Chen Z."/>
            <person name="Che J."/>
            <person name="Ge C."/>
            <person name="Shi H."/>
            <person name="Pan Z."/>
            <person name="Liu X."/>
        </authorList>
    </citation>
    <scope>NUCLEOTIDE SEQUENCE [LARGE SCALE GENOMIC DNA]</scope>
    <source>
        <strain evidence="1 2">DSM 54</strain>
    </source>
</reference>
<evidence type="ECO:0008006" key="3">
    <source>
        <dbReference type="Google" id="ProtNLM"/>
    </source>
</evidence>
<dbReference type="InterPro" id="IPR032720">
    <property type="entry name" value="Cys_rich_CWC"/>
</dbReference>
<name>A0A0N0CVP5_9BACI</name>
<protein>
    <recommendedName>
        <fullName evidence="3">Cysteine-rich CWC</fullName>
    </recommendedName>
</protein>
<comment type="caution">
    <text evidence="1">The sequence shown here is derived from an EMBL/GenBank/DDBJ whole genome shotgun (WGS) entry which is preliminary data.</text>
</comment>
<dbReference type="EMBL" id="LGCI01000008">
    <property type="protein sequence ID" value="KOY81924.1"/>
    <property type="molecule type" value="Genomic_DNA"/>
</dbReference>
<dbReference type="AlphaFoldDB" id="A0A0N0CVP5"/>
<gene>
    <name evidence="1" type="ORF">ADM90_13570</name>
</gene>
<sequence>MLKNVEGDVIGLVKQKGCPLCGEENDCGVTKGEQQCWCMAVEFPQHLLATVAQEPKSCICQGCLNTYKKD</sequence>
<dbReference type="OrthoDB" id="5625686at2"/>